<dbReference type="FunFam" id="3.80.10.10:FF:000111">
    <property type="entry name" value="LRR receptor-like serine/threonine-protein kinase ERECTA"/>
    <property type="match status" value="1"/>
</dbReference>
<dbReference type="PANTHER" id="PTHR27008:SF497">
    <property type="entry name" value="OS11G0695000 PROTEIN"/>
    <property type="match status" value="1"/>
</dbReference>
<dbReference type="SUPFAM" id="SSF52058">
    <property type="entry name" value="L domain-like"/>
    <property type="match status" value="1"/>
</dbReference>
<evidence type="ECO:0000256" key="4">
    <source>
        <dbReference type="ARBA" id="ARBA00022692"/>
    </source>
</evidence>
<dbReference type="AlphaFoldDB" id="A0A8S0TDI6"/>
<sequence>MDISLYNVAGELPAELGKLNLEEFNIYNNSFFGPIPYSVFNISTIKRMALSFNQFSGHLPSTMGLSVPNLEELHLVQNKLSGVIPSSITNSSKLNFLFLGSNSFSGIMPNFVNLWNLKDLLKLNLSYNSFRGSLPLEIKNLKVVNEVDLSWNQFTADIPSSIGSMQSLMSISFAHNKFQGSIPLSLRNIISLESLDVSYNSISGVIPTSLEALNYLRYFDVSHNRLEGEIPLGGRFTNFTAQSFMQNYDLCSKTRNQFPHCKETLKWTRSKIGKSLVKYIIPPIIAVILAAPSNVMLDQDMVAHVDFGIARLFSEWESEV</sequence>
<keyword evidence="8" id="KW-0472">Membrane</keyword>
<keyword evidence="3" id="KW-0433">Leucine-rich repeat</keyword>
<keyword evidence="10" id="KW-0675">Receptor</keyword>
<reference evidence="10 11" key="1">
    <citation type="submission" date="2019-12" db="EMBL/GenBank/DDBJ databases">
        <authorList>
            <person name="Alioto T."/>
            <person name="Alioto T."/>
            <person name="Gomez Garrido J."/>
        </authorList>
    </citation>
    <scope>NUCLEOTIDE SEQUENCE [LARGE SCALE GENOMIC DNA]</scope>
</reference>
<accession>A0A8S0TDI6</accession>
<dbReference type="PANTHER" id="PTHR27008">
    <property type="entry name" value="OS04G0122200 PROTEIN"/>
    <property type="match status" value="1"/>
</dbReference>
<dbReference type="Proteomes" id="UP000594638">
    <property type="component" value="Unassembled WGS sequence"/>
</dbReference>
<keyword evidence="11" id="KW-1185">Reference proteome</keyword>
<keyword evidence="5" id="KW-0732">Signal</keyword>
<keyword evidence="7" id="KW-1133">Transmembrane helix</keyword>
<dbReference type="Pfam" id="PF13855">
    <property type="entry name" value="LRR_8"/>
    <property type="match status" value="1"/>
</dbReference>
<dbReference type="OrthoDB" id="1305881at2759"/>
<evidence type="ECO:0000256" key="7">
    <source>
        <dbReference type="ARBA" id="ARBA00022989"/>
    </source>
</evidence>
<name>A0A8S0TDI6_OLEEU</name>
<protein>
    <submittedName>
        <fullName evidence="10">Probable LRR receptor-like serine threonine-kinase At3g47570</fullName>
    </submittedName>
</protein>
<evidence type="ECO:0000256" key="1">
    <source>
        <dbReference type="ARBA" id="ARBA00004167"/>
    </source>
</evidence>
<evidence type="ECO:0000256" key="6">
    <source>
        <dbReference type="ARBA" id="ARBA00022737"/>
    </source>
</evidence>
<dbReference type="InterPro" id="IPR001611">
    <property type="entry name" value="Leu-rich_rpt"/>
</dbReference>
<dbReference type="EMBL" id="CACTIH010005934">
    <property type="protein sequence ID" value="CAA3003201.1"/>
    <property type="molecule type" value="Genomic_DNA"/>
</dbReference>
<evidence type="ECO:0000313" key="10">
    <source>
        <dbReference type="EMBL" id="CAA3003201.1"/>
    </source>
</evidence>
<dbReference type="GO" id="GO:0016020">
    <property type="term" value="C:membrane"/>
    <property type="evidence" value="ECO:0007669"/>
    <property type="project" value="UniProtKB-SubCell"/>
</dbReference>
<dbReference type="Pfam" id="PF00560">
    <property type="entry name" value="LRR_1"/>
    <property type="match status" value="4"/>
</dbReference>
<evidence type="ECO:0000256" key="3">
    <source>
        <dbReference type="ARBA" id="ARBA00022614"/>
    </source>
</evidence>
<comment type="subcellular location">
    <subcellularLocation>
        <location evidence="1">Membrane</location>
        <topology evidence="1">Single-pass membrane protein</topology>
    </subcellularLocation>
</comment>
<proteinExistence type="inferred from homology"/>
<evidence type="ECO:0000256" key="5">
    <source>
        <dbReference type="ARBA" id="ARBA00022729"/>
    </source>
</evidence>
<organism evidence="10 11">
    <name type="scientific">Olea europaea subsp. europaea</name>
    <dbReference type="NCBI Taxonomy" id="158383"/>
    <lineage>
        <taxon>Eukaryota</taxon>
        <taxon>Viridiplantae</taxon>
        <taxon>Streptophyta</taxon>
        <taxon>Embryophyta</taxon>
        <taxon>Tracheophyta</taxon>
        <taxon>Spermatophyta</taxon>
        <taxon>Magnoliopsida</taxon>
        <taxon>eudicotyledons</taxon>
        <taxon>Gunneridae</taxon>
        <taxon>Pentapetalae</taxon>
        <taxon>asterids</taxon>
        <taxon>lamiids</taxon>
        <taxon>Lamiales</taxon>
        <taxon>Oleaceae</taxon>
        <taxon>Oleeae</taxon>
        <taxon>Olea</taxon>
    </lineage>
</organism>
<comment type="similarity">
    <text evidence="2">Belongs to the RLP family.</text>
</comment>
<keyword evidence="9" id="KW-0325">Glycoprotein</keyword>
<gene>
    <name evidence="10" type="ORF">OLEA9_A115161</name>
</gene>
<dbReference type="FunFam" id="3.80.10.10:FF:000041">
    <property type="entry name" value="LRR receptor-like serine/threonine-protein kinase ERECTA"/>
    <property type="match status" value="1"/>
</dbReference>
<keyword evidence="6" id="KW-0677">Repeat</keyword>
<dbReference type="Gramene" id="OE9A115161T1">
    <property type="protein sequence ID" value="OE9A115161C1"/>
    <property type="gene ID" value="OE9A115161"/>
</dbReference>
<evidence type="ECO:0000313" key="11">
    <source>
        <dbReference type="Proteomes" id="UP000594638"/>
    </source>
</evidence>
<evidence type="ECO:0000256" key="2">
    <source>
        <dbReference type="ARBA" id="ARBA00009592"/>
    </source>
</evidence>
<keyword evidence="4" id="KW-0812">Transmembrane</keyword>
<dbReference type="Gene3D" id="3.80.10.10">
    <property type="entry name" value="Ribonuclease Inhibitor"/>
    <property type="match status" value="1"/>
</dbReference>
<comment type="caution">
    <text evidence="10">The sequence shown here is derived from an EMBL/GenBank/DDBJ whole genome shotgun (WGS) entry which is preliminary data.</text>
</comment>
<evidence type="ECO:0000256" key="9">
    <source>
        <dbReference type="ARBA" id="ARBA00023180"/>
    </source>
</evidence>
<evidence type="ECO:0000256" key="8">
    <source>
        <dbReference type="ARBA" id="ARBA00023136"/>
    </source>
</evidence>
<dbReference type="InterPro" id="IPR051809">
    <property type="entry name" value="Plant_receptor-like_S/T_kinase"/>
</dbReference>
<dbReference type="InterPro" id="IPR032675">
    <property type="entry name" value="LRR_dom_sf"/>
</dbReference>